<dbReference type="EMBL" id="BK014786">
    <property type="protein sequence ID" value="DAD75614.1"/>
    <property type="molecule type" value="Genomic_DNA"/>
</dbReference>
<reference evidence="1" key="1">
    <citation type="journal article" date="2021" name="Proc. Natl. Acad. Sci. U.S.A.">
        <title>A Catalog of Tens of Thousands of Viruses from Human Metagenomes Reveals Hidden Associations with Chronic Diseases.</title>
        <authorList>
            <person name="Tisza M.J."/>
            <person name="Buck C.B."/>
        </authorList>
    </citation>
    <scope>NUCLEOTIDE SEQUENCE</scope>
    <source>
        <strain evidence="1">Ctr0N4</strain>
    </source>
</reference>
<name>A0A8S5M082_9CAUD</name>
<sequence>MALDVNVKIKLTSGAGTDGFGIPLILVSHADSAVAYHECATASEVKLAGFAEGSEAYKLFVLMKAQESAPRRIALIQTTDGAVETLKKLTGVRQVVAVLGGGDTAVDVSAYVEGRRDLIYFPVLNATDGLAAYAKRERTMIGVHSDGQKLAAALVGATAGMDAGSFTYKNVILQGVEPDAERTEEEILSLSTGSGSGGTCAYTIARKAGDLVTTEGKAASGEYLDIVDSFDWIIQGIETGAQKLLNGSPKLPYDNRGIGMLEGVTANVLKQADNMGMIAHNAAGEALYATEFGGVEATKVADRRERSYALGRFTFTLAGAIHTAEINGTVTI</sequence>
<organism evidence="1">
    <name type="scientific">Siphoviridae sp. ctr0N4</name>
    <dbReference type="NCBI Taxonomy" id="2826473"/>
    <lineage>
        <taxon>Viruses</taxon>
        <taxon>Duplodnaviria</taxon>
        <taxon>Heunggongvirae</taxon>
        <taxon>Uroviricota</taxon>
        <taxon>Caudoviricetes</taxon>
    </lineage>
</organism>
<protein>
    <submittedName>
        <fullName evidence="1">Uncharacterized protein</fullName>
    </submittedName>
</protein>
<accession>A0A8S5M082</accession>
<evidence type="ECO:0000313" key="1">
    <source>
        <dbReference type="EMBL" id="DAD75614.1"/>
    </source>
</evidence>
<proteinExistence type="predicted"/>